<dbReference type="AlphaFoldDB" id="A0AB39I2E0"/>
<name>A0AB39I2E0_9PSED</name>
<sequence>MYKTIEQQVRKHDAPPTLRREFRQHDFESLHSFCLLIFCISMGTWR</sequence>
<gene>
    <name evidence="1" type="ORF">AB4Y39_07155</name>
</gene>
<reference evidence="1" key="1">
    <citation type="submission" date="2024-07" db="EMBL/GenBank/DDBJ databases">
        <title>Identification and characteristics of a novel species of coltsfoot's symbiotic bacteria.</title>
        <authorList>
            <person name="Juszczyk A."/>
            <person name="Jasielczuk I."/>
            <person name="Gurgul A."/>
            <person name="Rogala M."/>
            <person name="Kowalczyk A."/>
            <person name="Szmatola T."/>
            <person name="Kosecka-Strojek M."/>
            <person name="Arent Z."/>
            <person name="Latowski D."/>
        </authorList>
    </citation>
    <scope>NUCLEOTIDE SEQUENCE</scope>
    <source>
        <strain evidence="1">Hg7Tf</strain>
    </source>
</reference>
<proteinExistence type="predicted"/>
<accession>A0AB39I2E0</accession>
<evidence type="ECO:0000313" key="1">
    <source>
        <dbReference type="EMBL" id="XDK38432.1"/>
    </source>
</evidence>
<protein>
    <submittedName>
        <fullName evidence="1">Uncharacterized protein</fullName>
    </submittedName>
</protein>
<dbReference type="RefSeq" id="WP_280041498.1">
    <property type="nucleotide sequence ID" value="NZ_CP162607.1"/>
</dbReference>
<dbReference type="EMBL" id="CP162607">
    <property type="protein sequence ID" value="XDK38432.1"/>
    <property type="molecule type" value="Genomic_DNA"/>
</dbReference>
<organism evidence="1">
    <name type="scientific">Pseudomonas sp. Hg7Tf</name>
    <dbReference type="NCBI Taxonomy" id="3236988"/>
    <lineage>
        <taxon>Bacteria</taxon>
        <taxon>Pseudomonadati</taxon>
        <taxon>Pseudomonadota</taxon>
        <taxon>Gammaproteobacteria</taxon>
        <taxon>Pseudomonadales</taxon>
        <taxon>Pseudomonadaceae</taxon>
        <taxon>Pseudomonas</taxon>
    </lineage>
</organism>